<evidence type="ECO:0000256" key="3">
    <source>
        <dbReference type="ARBA" id="ARBA00022692"/>
    </source>
</evidence>
<evidence type="ECO:0000256" key="5">
    <source>
        <dbReference type="ARBA" id="ARBA00022734"/>
    </source>
</evidence>
<feature type="compositionally biased region" description="Basic and acidic residues" evidence="13">
    <location>
        <begin position="1055"/>
        <end position="1068"/>
    </location>
</feature>
<dbReference type="InterPro" id="IPR033989">
    <property type="entry name" value="CD209-like_CTLD"/>
</dbReference>
<dbReference type="Gene3D" id="3.10.100.10">
    <property type="entry name" value="Mannose-Binding Protein A, subunit A"/>
    <property type="match status" value="8"/>
</dbReference>
<dbReference type="InterPro" id="IPR016187">
    <property type="entry name" value="CTDL_fold"/>
</dbReference>
<feature type="domain" description="C-type lectin" evidence="15">
    <location>
        <begin position="823"/>
        <end position="942"/>
    </location>
</feature>
<organism evidence="17 18">
    <name type="scientific">Scleropages formosus</name>
    <name type="common">Asian bonytongue</name>
    <name type="synonym">Osteoglossum formosum</name>
    <dbReference type="NCBI Taxonomy" id="113540"/>
    <lineage>
        <taxon>Eukaryota</taxon>
        <taxon>Metazoa</taxon>
        <taxon>Chordata</taxon>
        <taxon>Craniata</taxon>
        <taxon>Vertebrata</taxon>
        <taxon>Euteleostomi</taxon>
        <taxon>Actinopterygii</taxon>
        <taxon>Neopterygii</taxon>
        <taxon>Teleostei</taxon>
        <taxon>Osteoglossocephala</taxon>
        <taxon>Osteoglossomorpha</taxon>
        <taxon>Osteoglossiformes</taxon>
        <taxon>Osteoglossidae</taxon>
        <taxon>Scleropages</taxon>
    </lineage>
</organism>
<proteinExistence type="predicted"/>
<evidence type="ECO:0000259" key="15">
    <source>
        <dbReference type="PROSITE" id="PS50041"/>
    </source>
</evidence>
<dbReference type="GO" id="GO:0016020">
    <property type="term" value="C:membrane"/>
    <property type="evidence" value="ECO:0007669"/>
    <property type="project" value="UniProtKB-SubCell"/>
</dbReference>
<keyword evidence="9 12" id="KW-1015">Disulfide bond</keyword>
<dbReference type="InterPro" id="IPR036943">
    <property type="entry name" value="FN_type2_sf"/>
</dbReference>
<keyword evidence="4" id="KW-0732">Signal</keyword>
<dbReference type="Pfam" id="PF00040">
    <property type="entry name" value="fn2"/>
    <property type="match status" value="1"/>
</dbReference>
<dbReference type="Gene3D" id="2.10.10.10">
    <property type="entry name" value="Fibronectin, type II, collagen-binding"/>
    <property type="match status" value="1"/>
</dbReference>
<evidence type="ECO:0000256" key="9">
    <source>
        <dbReference type="ARBA" id="ARBA00023157"/>
    </source>
</evidence>
<dbReference type="PROSITE" id="PS50231">
    <property type="entry name" value="RICIN_B_LECTIN"/>
    <property type="match status" value="1"/>
</dbReference>
<feature type="domain" description="C-type lectin" evidence="15">
    <location>
        <begin position="1168"/>
        <end position="1272"/>
    </location>
</feature>
<feature type="transmembrane region" description="Helical" evidence="14">
    <location>
        <begin position="1438"/>
        <end position="1462"/>
    </location>
</feature>
<dbReference type="InterPro" id="IPR000562">
    <property type="entry name" value="FN_type2_dom"/>
</dbReference>
<dbReference type="SUPFAM" id="SSF56436">
    <property type="entry name" value="C-type lectin-like"/>
    <property type="match status" value="8"/>
</dbReference>
<dbReference type="CDD" id="cd03590">
    <property type="entry name" value="CLECT_DC-SIGN_like"/>
    <property type="match status" value="1"/>
</dbReference>
<sequence>MLKRHVWLRSIGSLLPTDESLPSRVSAEPVDSDTFAFFHEGAKGCLGVRGSVLQVTAACADQAQQWKWVSRGRLYNLGASVCLGVAGGTGDGAEATLGAYVCDREPPRVRWSWHCKLVLESLNKHLPSPPALANSTQVAASAAAREPAEGHRWRLYGSEQDLCAKTYREIYTIQGNSHGRPCYLPFLYDGQWFHSCTNIGREDGHLWCATTYDYSKDERWGFCPIKSNNCETFWDIDPVTDSCYQFNFQSTLSWNEARASCRQQASDLLSITEVHEQTYINGLLTGYSASLWIGLNDLDINGGWQWADSSPLKYLNWEPEQPNHAEEENCAVIRTETLGRWQNRDCSVALPYICKKKPNATLEPFTTDSWMDEERQECDVGWQPFQAGCYRLTAEKQTWEDAQKTCQKMEANLVSIHTLSELEFIIRNLKKSVDELWIGLHDTKMQMNFEWSDRTPVIFTYWHPFEPNNFRNMQEDCVTMWGPEGRWNDSPCNISLPSICKKQAQRTEGHKQDHGCKVGWRWHSPSCYWVGEESVTYEEARKACSGREATLVTITNRFEQAFVNSLMFGRTKDYFWTALQDQNSTGTFRWLSGDEVTYTNWNRDQPGFSKGGCVALATGYSTGLWEVKDCGSVRAKYMCRLSLDTSLSPEPPAPVPTPSLTGACPQGWKSSSTLRHCYKVFHFSQLEQKLSWVQAHLFCRKYGAHLLSIGSFDEEQFVSQVLHEAFGESEDHEQHWFWIGLNRRNPVDKGSWKWSDGLGYSYHNFGRDYYDYNDRQCAVADLGTMQWLAMQCESQLDWICKVPKGTVVKEPEEETSFKEWVPFQEAEYKFYDHRSTWDQAQRICSWFDSSLASIHSPEEQSFLTQTLRKMSKGEGQHWWVGLHTYENDGRFRWSDHSVLNYVSWAPGRPRPVSRDRKCVYVTSSRDEWGDQKCFTDLPYICKRVNVTGTLPLTPAPPSKNGGCPDDWAPFLSKCFKVFGHQESKRVTWSGAKAQCESNGAELAVVSRHLEQAFLTTLLPNISFNLWIGLSDSDVRFQWQDRTPLSYTNWAPGEPLAHRDLPTKARDTDGDISAPNHSSSVSVVQSGVSKRKVTPSSKDNVAAPPSPIPPRQVNCVVMLHGNPEKNTGMWASRVCETEKHGFVCQKQKDPAVPAGPDTLPPSLLGPLQFAGVSYRVLNKRLDWTGALHVCDSVGATLATVQDPYQAAYLTLVLSALRGPAWIGLYSSGGRSFTWLGEDPINFSDWRDGVPNSLVGCGHMTIPGQWAVASCDAKVDSAICQLNAGTSREHQWSFPGKCPQAVGNWGWVPFRNNCYSFNLEQLKFHQEAQDSCKSAGAQLLSILDETENGFVWEHIQAYQEQAHGAWLGMSVNPKGGSLTWPDNAEIEYSNWEGRDANLSMLSAKSCFWIQSNTGLWKPGSCRNRTHGIICKRPRAESDHLPTLVLVLVTALVLVLLTVGIIYVYRRRAGASRGSYEGARYSRTSATLVSGLSGGPTEWSWYCVSETCACVVQSLQRIAAPLSISCAVIEIGWRVLFHQLLCGAGWRKARGLVGKVTGHSSNLCCGILRPTGRHLVAERKQTREKNMCFEGGDLSGCSLALPHAAKSNNVEQQQL</sequence>
<dbReference type="PRINTS" id="PR00013">
    <property type="entry name" value="FNTYPEII"/>
</dbReference>
<feature type="domain" description="C-type lectin" evidence="15">
    <location>
        <begin position="1308"/>
        <end position="1422"/>
    </location>
</feature>
<accession>A0A0P7UWI6</accession>
<keyword evidence="5" id="KW-0430">Lectin</keyword>
<dbReference type="FunFam" id="3.10.100.10:FF:000020">
    <property type="entry name" value="Mannose receptor C type 2"/>
    <property type="match status" value="1"/>
</dbReference>
<keyword evidence="8 14" id="KW-0472">Membrane</keyword>
<dbReference type="FunFam" id="2.10.10.10:FF:000001">
    <property type="entry name" value="Fibronectin 1a isoform 1"/>
    <property type="match status" value="1"/>
</dbReference>
<dbReference type="FunFam" id="3.10.100.10:FF:000026">
    <property type="entry name" value="C-type mannose receptor 2"/>
    <property type="match status" value="1"/>
</dbReference>
<evidence type="ECO:0000256" key="8">
    <source>
        <dbReference type="ARBA" id="ARBA00023136"/>
    </source>
</evidence>
<evidence type="ECO:0000256" key="10">
    <source>
        <dbReference type="ARBA" id="ARBA00023170"/>
    </source>
</evidence>
<evidence type="ECO:0000256" key="2">
    <source>
        <dbReference type="ARBA" id="ARBA00022583"/>
    </source>
</evidence>
<feature type="domain" description="C-type lectin" evidence="15">
    <location>
        <begin position="523"/>
        <end position="630"/>
    </location>
</feature>
<feature type="domain" description="Fibronectin type-II" evidence="16">
    <location>
        <begin position="177"/>
        <end position="225"/>
    </location>
</feature>
<evidence type="ECO:0000256" key="11">
    <source>
        <dbReference type="ARBA" id="ARBA00023180"/>
    </source>
</evidence>
<feature type="domain" description="C-type lectin" evidence="15">
    <location>
        <begin position="673"/>
        <end position="801"/>
    </location>
</feature>
<feature type="domain" description="C-type lectin" evidence="15">
    <location>
        <begin position="385"/>
        <end position="501"/>
    </location>
</feature>
<dbReference type="GO" id="GO:0030246">
    <property type="term" value="F:carbohydrate binding"/>
    <property type="evidence" value="ECO:0007669"/>
    <property type="project" value="UniProtKB-KW"/>
</dbReference>
<dbReference type="GO" id="GO:0006897">
    <property type="term" value="P:endocytosis"/>
    <property type="evidence" value="ECO:0007669"/>
    <property type="project" value="UniProtKB-KW"/>
</dbReference>
<dbReference type="InterPro" id="IPR018378">
    <property type="entry name" value="C-type_lectin_CS"/>
</dbReference>
<dbReference type="PROSITE" id="PS50041">
    <property type="entry name" value="C_TYPE_LECTIN_2"/>
    <property type="match status" value="8"/>
</dbReference>
<feature type="region of interest" description="Disordered" evidence="13">
    <location>
        <begin position="1049"/>
        <end position="1106"/>
    </location>
</feature>
<dbReference type="InterPro" id="IPR016186">
    <property type="entry name" value="C-type_lectin-like/link_sf"/>
</dbReference>
<dbReference type="InterPro" id="IPR001304">
    <property type="entry name" value="C-type_lectin-like"/>
</dbReference>
<feature type="disulfide bond" evidence="12">
    <location>
        <begin position="182"/>
        <end position="208"/>
    </location>
</feature>
<evidence type="ECO:0000256" key="7">
    <source>
        <dbReference type="ARBA" id="ARBA00022989"/>
    </source>
</evidence>
<feature type="compositionally biased region" description="Low complexity" evidence="13">
    <location>
        <begin position="1077"/>
        <end position="1087"/>
    </location>
</feature>
<dbReference type="FunFam" id="3.10.100.10:FF:000021">
    <property type="entry name" value="Mannose receptor C type 2"/>
    <property type="match status" value="1"/>
</dbReference>
<evidence type="ECO:0000256" key="13">
    <source>
        <dbReference type="SAM" id="MobiDB-lite"/>
    </source>
</evidence>
<dbReference type="PROSITE" id="PS00023">
    <property type="entry name" value="FN2_1"/>
    <property type="match status" value="1"/>
</dbReference>
<reference evidence="17 18" key="1">
    <citation type="submission" date="2015-08" db="EMBL/GenBank/DDBJ databases">
        <title>The genome of the Asian arowana (Scleropages formosus).</title>
        <authorList>
            <person name="Tan M.H."/>
            <person name="Gan H.M."/>
            <person name="Croft L.J."/>
            <person name="Austin C.M."/>
        </authorList>
    </citation>
    <scope>NUCLEOTIDE SEQUENCE [LARGE SCALE GENOMIC DNA]</scope>
    <source>
        <strain evidence="17">Aro1</strain>
    </source>
</reference>
<name>A0A0P7UWI6_SCLFO</name>
<dbReference type="SMART" id="SM00059">
    <property type="entry name" value="FN2"/>
    <property type="match status" value="1"/>
</dbReference>
<keyword evidence="10 17" id="KW-0675">Receptor</keyword>
<evidence type="ECO:0000256" key="6">
    <source>
        <dbReference type="ARBA" id="ARBA00022737"/>
    </source>
</evidence>
<keyword evidence="3 14" id="KW-0812">Transmembrane</keyword>
<feature type="domain" description="C-type lectin" evidence="15">
    <location>
        <begin position="239"/>
        <end position="355"/>
    </location>
</feature>
<protein>
    <submittedName>
        <fullName evidence="17">C-type mannose receptor 2-like</fullName>
    </submittedName>
</protein>
<gene>
    <name evidence="17" type="ORF">Z043_106423</name>
</gene>
<dbReference type="SMART" id="SM00034">
    <property type="entry name" value="CLECT"/>
    <property type="match status" value="8"/>
</dbReference>
<evidence type="ECO:0000259" key="16">
    <source>
        <dbReference type="PROSITE" id="PS51092"/>
    </source>
</evidence>
<dbReference type="PROSITE" id="PS00615">
    <property type="entry name" value="C_TYPE_LECTIN_1"/>
    <property type="match status" value="3"/>
</dbReference>
<evidence type="ECO:0000313" key="18">
    <source>
        <dbReference type="Proteomes" id="UP000034805"/>
    </source>
</evidence>
<dbReference type="STRING" id="113540.ENSSFOP00015052247"/>
<feature type="disulfide bond" evidence="12">
    <location>
        <begin position="196"/>
        <end position="223"/>
    </location>
</feature>
<dbReference type="PROSITE" id="PS51092">
    <property type="entry name" value="FN2_2"/>
    <property type="match status" value="1"/>
</dbReference>
<dbReference type="EMBL" id="JARO02001796">
    <property type="protein sequence ID" value="KPP74413.1"/>
    <property type="molecule type" value="Genomic_DNA"/>
</dbReference>
<dbReference type="CDD" id="cd00062">
    <property type="entry name" value="FN2"/>
    <property type="match status" value="1"/>
</dbReference>
<dbReference type="SUPFAM" id="SSF50370">
    <property type="entry name" value="Ricin B-like lectins"/>
    <property type="match status" value="1"/>
</dbReference>
<evidence type="ECO:0000256" key="14">
    <source>
        <dbReference type="SAM" id="Phobius"/>
    </source>
</evidence>
<dbReference type="FunFam" id="3.10.100.10:FF:000019">
    <property type="entry name" value="Mannose receptor C type 2"/>
    <property type="match status" value="1"/>
</dbReference>
<keyword evidence="7 14" id="KW-1133">Transmembrane helix</keyword>
<dbReference type="Gene3D" id="2.80.10.50">
    <property type="match status" value="1"/>
</dbReference>
<evidence type="ECO:0000256" key="4">
    <source>
        <dbReference type="ARBA" id="ARBA00022729"/>
    </source>
</evidence>
<dbReference type="Pfam" id="PF24562">
    <property type="entry name" value="CysR_MRC2_N"/>
    <property type="match status" value="1"/>
</dbReference>
<keyword evidence="6" id="KW-0677">Repeat</keyword>
<dbReference type="PANTHER" id="PTHR22803">
    <property type="entry name" value="MANNOSE, PHOSPHOLIPASE, LECTIN RECEPTOR RELATED"/>
    <property type="match status" value="1"/>
</dbReference>
<dbReference type="InterPro" id="IPR050111">
    <property type="entry name" value="C-type_lectin/snaclec_domain"/>
</dbReference>
<keyword evidence="2" id="KW-0254">Endocytosis</keyword>
<dbReference type="InterPro" id="IPR035992">
    <property type="entry name" value="Ricin_B-like_lectins"/>
</dbReference>
<keyword evidence="11" id="KW-0325">Glycoprotein</keyword>
<dbReference type="InterPro" id="IPR000772">
    <property type="entry name" value="Ricin_B_lectin"/>
</dbReference>
<dbReference type="CDD" id="cd23408">
    <property type="entry name" value="beta-trefoil_Ricin_MRC2"/>
    <property type="match status" value="1"/>
</dbReference>
<evidence type="ECO:0000256" key="12">
    <source>
        <dbReference type="PROSITE-ProRule" id="PRU00479"/>
    </source>
</evidence>
<dbReference type="Proteomes" id="UP000034805">
    <property type="component" value="Unassembled WGS sequence"/>
</dbReference>
<dbReference type="CDD" id="cd00037">
    <property type="entry name" value="CLECT"/>
    <property type="match status" value="6"/>
</dbReference>
<dbReference type="Pfam" id="PF00059">
    <property type="entry name" value="Lectin_C"/>
    <property type="match status" value="8"/>
</dbReference>
<feature type="domain" description="C-type lectin" evidence="15">
    <location>
        <begin position="970"/>
        <end position="1054"/>
    </location>
</feature>
<comment type="caution">
    <text evidence="17">The sequence shown here is derived from an EMBL/GenBank/DDBJ whole genome shotgun (WGS) entry which is preliminary data.</text>
</comment>
<comment type="subcellular location">
    <subcellularLocation>
        <location evidence="1">Membrane</location>
        <topology evidence="1">Single-pass membrane protein</topology>
    </subcellularLocation>
</comment>
<evidence type="ECO:0000256" key="1">
    <source>
        <dbReference type="ARBA" id="ARBA00004167"/>
    </source>
</evidence>
<evidence type="ECO:0000313" key="17">
    <source>
        <dbReference type="EMBL" id="KPP74413.1"/>
    </source>
</evidence>
<dbReference type="FunFam" id="3.10.100.10:FF:000018">
    <property type="entry name" value="Mannose receptor, C type 2"/>
    <property type="match status" value="1"/>
</dbReference>